<feature type="transmembrane region" description="Helical" evidence="9">
    <location>
        <begin position="528"/>
        <end position="548"/>
    </location>
</feature>
<dbReference type="InterPro" id="IPR011531">
    <property type="entry name" value="HCO3_transpt-like_TM_dom"/>
</dbReference>
<evidence type="ECO:0000313" key="12">
    <source>
        <dbReference type="Proteomes" id="UP000230233"/>
    </source>
</evidence>
<keyword evidence="6 9" id="KW-1133">Transmembrane helix</keyword>
<dbReference type="InterPro" id="IPR016152">
    <property type="entry name" value="PTrfase/Anion_transptr"/>
</dbReference>
<evidence type="ECO:0000259" key="10">
    <source>
        <dbReference type="Pfam" id="PF00955"/>
    </source>
</evidence>
<keyword evidence="5 9" id="KW-0812">Transmembrane</keyword>
<evidence type="ECO:0000256" key="2">
    <source>
        <dbReference type="ARBA" id="ARBA00010993"/>
    </source>
</evidence>
<dbReference type="InterPro" id="IPR003020">
    <property type="entry name" value="HCO3_transpt_euk"/>
</dbReference>
<dbReference type="GO" id="GO:0006820">
    <property type="term" value="P:monoatomic anion transport"/>
    <property type="evidence" value="ECO:0007669"/>
    <property type="project" value="InterPro"/>
</dbReference>
<dbReference type="Gene3D" id="3.40.930.10">
    <property type="entry name" value="Mannitol-specific EII, Chain A"/>
    <property type="match status" value="1"/>
</dbReference>
<evidence type="ECO:0000256" key="6">
    <source>
        <dbReference type="ARBA" id="ARBA00022989"/>
    </source>
</evidence>
<evidence type="ECO:0000256" key="3">
    <source>
        <dbReference type="ARBA" id="ARBA00022448"/>
    </source>
</evidence>
<comment type="caution">
    <text evidence="11">The sequence shown here is derived from an EMBL/GenBank/DDBJ whole genome shotgun (WGS) entry which is preliminary data.</text>
</comment>
<reference evidence="12" key="1">
    <citation type="submission" date="2017-10" db="EMBL/GenBank/DDBJ databases">
        <title>Rapid genome shrinkage in a self-fertile nematode reveals novel sperm competition proteins.</title>
        <authorList>
            <person name="Yin D."/>
            <person name="Schwarz E.M."/>
            <person name="Thomas C.G."/>
            <person name="Felde R.L."/>
            <person name="Korf I.F."/>
            <person name="Cutter A.D."/>
            <person name="Schartner C.M."/>
            <person name="Ralston E.J."/>
            <person name="Meyer B.J."/>
            <person name="Haag E.S."/>
        </authorList>
    </citation>
    <scope>NUCLEOTIDE SEQUENCE [LARGE SCALE GENOMIC DNA]</scope>
    <source>
        <strain evidence="12">JU1422</strain>
    </source>
</reference>
<proteinExistence type="inferred from homology"/>
<evidence type="ECO:0000256" key="4">
    <source>
        <dbReference type="ARBA" id="ARBA00022475"/>
    </source>
</evidence>
<keyword evidence="12" id="KW-1185">Reference proteome</keyword>
<keyword evidence="7" id="KW-0406">Ion transport</keyword>
<feature type="transmembrane region" description="Helical" evidence="9">
    <location>
        <begin position="368"/>
        <end position="389"/>
    </location>
</feature>
<organism evidence="11 12">
    <name type="scientific">Caenorhabditis nigoni</name>
    <dbReference type="NCBI Taxonomy" id="1611254"/>
    <lineage>
        <taxon>Eukaryota</taxon>
        <taxon>Metazoa</taxon>
        <taxon>Ecdysozoa</taxon>
        <taxon>Nematoda</taxon>
        <taxon>Chromadorea</taxon>
        <taxon>Rhabditida</taxon>
        <taxon>Rhabditina</taxon>
        <taxon>Rhabditomorpha</taxon>
        <taxon>Rhabditoidea</taxon>
        <taxon>Rhabditidae</taxon>
        <taxon>Peloderinae</taxon>
        <taxon>Caenorhabditis</taxon>
    </lineage>
</organism>
<feature type="transmembrane region" description="Helical" evidence="9">
    <location>
        <begin position="637"/>
        <end position="663"/>
    </location>
</feature>
<evidence type="ECO:0000256" key="7">
    <source>
        <dbReference type="ARBA" id="ARBA00023065"/>
    </source>
</evidence>
<evidence type="ECO:0000256" key="5">
    <source>
        <dbReference type="ARBA" id="ARBA00022692"/>
    </source>
</evidence>
<comment type="similarity">
    <text evidence="2">Belongs to the anion exchanger (TC 2.A.31) family.</text>
</comment>
<dbReference type="Gene3D" id="1.10.287.570">
    <property type="entry name" value="Helical hairpin bin"/>
    <property type="match status" value="1"/>
</dbReference>
<accession>A0A2G5SNB0</accession>
<dbReference type="AlphaFoldDB" id="A0A2G5SNB0"/>
<dbReference type="GO" id="GO:0016323">
    <property type="term" value="C:basolateral plasma membrane"/>
    <property type="evidence" value="ECO:0007669"/>
    <property type="project" value="TreeGrafter"/>
</dbReference>
<protein>
    <recommendedName>
        <fullName evidence="10">Bicarbonate transporter-like transmembrane domain-containing protein</fullName>
    </recommendedName>
</protein>
<feature type="transmembrane region" description="Helical" evidence="9">
    <location>
        <begin position="443"/>
        <end position="464"/>
    </location>
</feature>
<gene>
    <name evidence="11" type="primary">Cni-abts-2</name>
    <name evidence="11" type="synonym">Cnig_chr_X.g23146</name>
    <name evidence="11" type="ORF">B9Z55_023146</name>
</gene>
<dbReference type="STRING" id="1611254.A0A2G5SNB0"/>
<evidence type="ECO:0000313" key="11">
    <source>
        <dbReference type="EMBL" id="PIC16594.1"/>
    </source>
</evidence>
<sequence>MPIFLKLMNKFVSLPFDKIAMPELLCRTEKVEHVRNFKTEVRGLMDVDHLIQRGIIHRNMDHSHIHTILLTLFSELSSQFPRERFDLALFKNAVFSVSDRDARAPRLHQKLQSYSGTDFFDVNQTWIVTHAQLDGLKQSHMALATLENATNLGLEMEEARIVVLILSPSYEKHTKSAAEIARTFGTLLMNDSLRQSMTDAADDDQIRDLLTDSAKSLSQQMTIQINGVPIPDDDDDYEKDGEKSTCCPYYPFRGIMKDFRRRWANYKSDYVDGIKDSRSVSKVISSAVFLIFTILPTTIAYGMLNENNTKGMINVQKVILGQWIGSLFFGIFGGQQLLIISTSAPLSIYISVIYQVCQTNNWDFFQMYATVGIYAMGFLILSAVFQLASLMKFTTRSTEEIFSVFIALALFIKAIVAIVHVYTHGYLGCINGGPEAICDPAEPLLFMFLLFGTTWLSMTIISFRSSPYLSRWKRDLVSDYALPIAVLVFAFISFFGFSDVRKHQFKIFPRETDAYFIPFYNLPAAAQLPALGLSIPLAILFFMDQLLVTNTVDNKDNKLKKGSAHHWDLFVVGILNIGLSMFGIPWMHGALPQSYLHMKALSNVEDRLHNGYIQTVIVHVRETRLATLIAHLVMIPIYFFLVPYITVFIPTSIFNGVFLFMAFSSLTGNEFWERILLIFTEQRAYPPTHYIRRVPQRVIHQFTMIEFIQLVVLVAIGFAQYHYVEMVFPIVIAAFIPFRHFILPLFIRKQYLEAIDGKH</sequence>
<evidence type="ECO:0000256" key="1">
    <source>
        <dbReference type="ARBA" id="ARBA00004651"/>
    </source>
</evidence>
<evidence type="ECO:0000256" key="8">
    <source>
        <dbReference type="ARBA" id="ARBA00023136"/>
    </source>
</evidence>
<dbReference type="SUPFAM" id="SSF55804">
    <property type="entry name" value="Phoshotransferase/anion transport protein"/>
    <property type="match status" value="1"/>
</dbReference>
<feature type="transmembrane region" description="Helical" evidence="9">
    <location>
        <begin position="702"/>
        <end position="721"/>
    </location>
</feature>
<dbReference type="Proteomes" id="UP000230233">
    <property type="component" value="Chromosome X"/>
</dbReference>
<feature type="transmembrane region" description="Helical" evidence="9">
    <location>
        <begin position="401"/>
        <end position="423"/>
    </location>
</feature>
<comment type="subcellular location">
    <subcellularLocation>
        <location evidence="1">Cell membrane</location>
        <topology evidence="1">Multi-pass membrane protein</topology>
    </subcellularLocation>
</comment>
<keyword evidence="8 9" id="KW-0472">Membrane</keyword>
<dbReference type="Pfam" id="PF00955">
    <property type="entry name" value="HCO3_cotransp"/>
    <property type="match status" value="2"/>
</dbReference>
<dbReference type="PANTHER" id="PTHR11453">
    <property type="entry name" value="ANION EXCHANGE PROTEIN"/>
    <property type="match status" value="1"/>
</dbReference>
<evidence type="ECO:0000256" key="9">
    <source>
        <dbReference type="SAM" id="Phobius"/>
    </source>
</evidence>
<feature type="transmembrane region" description="Helical" evidence="9">
    <location>
        <begin position="569"/>
        <end position="588"/>
    </location>
</feature>
<feature type="transmembrane region" description="Helical" evidence="9">
    <location>
        <begin position="283"/>
        <end position="303"/>
    </location>
</feature>
<name>A0A2G5SNB0_9PELO</name>
<feature type="transmembrane region" description="Helical" evidence="9">
    <location>
        <begin position="727"/>
        <end position="747"/>
    </location>
</feature>
<keyword evidence="4" id="KW-1003">Cell membrane</keyword>
<feature type="transmembrane region" description="Helical" evidence="9">
    <location>
        <begin position="315"/>
        <end position="332"/>
    </location>
</feature>
<dbReference type="GO" id="GO:0050801">
    <property type="term" value="P:monoatomic ion homeostasis"/>
    <property type="evidence" value="ECO:0007669"/>
    <property type="project" value="TreeGrafter"/>
</dbReference>
<keyword evidence="3" id="KW-0813">Transport</keyword>
<feature type="domain" description="Bicarbonate transporter-like transmembrane" evidence="10">
    <location>
        <begin position="251"/>
        <end position="425"/>
    </location>
</feature>
<dbReference type="OrthoDB" id="1735926at2759"/>
<feature type="transmembrane region" description="Helical" evidence="9">
    <location>
        <begin position="476"/>
        <end position="497"/>
    </location>
</feature>
<dbReference type="GO" id="GO:0005452">
    <property type="term" value="F:solute:inorganic anion antiporter activity"/>
    <property type="evidence" value="ECO:0007669"/>
    <property type="project" value="InterPro"/>
</dbReference>
<feature type="domain" description="Bicarbonate transporter-like transmembrane" evidence="10">
    <location>
        <begin position="438"/>
        <end position="758"/>
    </location>
</feature>
<dbReference type="EMBL" id="PDUG01000006">
    <property type="protein sequence ID" value="PIC16594.1"/>
    <property type="molecule type" value="Genomic_DNA"/>
</dbReference>
<dbReference type="PANTHER" id="PTHR11453:SF121">
    <property type="entry name" value="ANION TRANSPORTER ABTS-2"/>
    <property type="match status" value="1"/>
</dbReference>